<sequence>MCPGCGVNLPNQNLAPSDQYHASGECLQIYHELSAIFIMNPDLNFRTQHAVDAYGAQHSGSKVKNIRTAFSLIGLYLAVERKYTGRQVQQAHMELAQKNLKWSSFIEPTRPYTLTVADVLGTAEEKRNDMLMAWSKHVWEIWEDYHEWTRNICKSNLKYV</sequence>
<name>A0AA96RN99_9BACL</name>
<dbReference type="AlphaFoldDB" id="A0AA96RN99"/>
<reference evidence="1" key="1">
    <citation type="submission" date="2022-02" db="EMBL/GenBank/DDBJ databases">
        <title>Paenibacillus sp. MBLB1832 Whole Genome Shotgun Sequencing.</title>
        <authorList>
            <person name="Hwang C.Y."/>
            <person name="Cho E.-S."/>
            <person name="Seo M.-J."/>
        </authorList>
    </citation>
    <scope>NUCLEOTIDE SEQUENCE</scope>
    <source>
        <strain evidence="1">MBLB1832</strain>
    </source>
</reference>
<dbReference type="InterPro" id="IPR045990">
    <property type="entry name" value="DUF5946"/>
</dbReference>
<evidence type="ECO:0000313" key="1">
    <source>
        <dbReference type="EMBL" id="WNR47149.1"/>
    </source>
</evidence>
<dbReference type="Pfam" id="PF19371">
    <property type="entry name" value="DUF5946"/>
    <property type="match status" value="1"/>
</dbReference>
<protein>
    <submittedName>
        <fullName evidence="1">DUF5946 family protein</fullName>
    </submittedName>
</protein>
<proteinExistence type="predicted"/>
<evidence type="ECO:0000313" key="2">
    <source>
        <dbReference type="Proteomes" id="UP001304650"/>
    </source>
</evidence>
<dbReference type="KEGG" id="proo:MJB10_23990"/>
<organism evidence="1 2">
    <name type="scientific">Paenibacillus roseopurpureus</name>
    <dbReference type="NCBI Taxonomy" id="2918901"/>
    <lineage>
        <taxon>Bacteria</taxon>
        <taxon>Bacillati</taxon>
        <taxon>Bacillota</taxon>
        <taxon>Bacilli</taxon>
        <taxon>Bacillales</taxon>
        <taxon>Paenibacillaceae</taxon>
        <taxon>Paenibacillus</taxon>
    </lineage>
</organism>
<accession>A0AA96RN99</accession>
<gene>
    <name evidence="1" type="ORF">MJB10_23990</name>
</gene>
<dbReference type="Proteomes" id="UP001304650">
    <property type="component" value="Chromosome"/>
</dbReference>
<dbReference type="EMBL" id="CP130319">
    <property type="protein sequence ID" value="WNR47149.1"/>
    <property type="molecule type" value="Genomic_DNA"/>
</dbReference>
<keyword evidence="2" id="KW-1185">Reference proteome</keyword>